<dbReference type="AlphaFoldDB" id="A0A8J4E025"/>
<dbReference type="CDD" id="cd02440">
    <property type="entry name" value="AdoMet_MTases"/>
    <property type="match status" value="1"/>
</dbReference>
<evidence type="ECO:0000256" key="3">
    <source>
        <dbReference type="ARBA" id="ARBA00022691"/>
    </source>
</evidence>
<dbReference type="Gene3D" id="3.40.50.150">
    <property type="entry name" value="Vaccinia Virus protein VP39"/>
    <property type="match status" value="1"/>
</dbReference>
<evidence type="ECO:0000256" key="1">
    <source>
        <dbReference type="ARBA" id="ARBA00022603"/>
    </source>
</evidence>
<evidence type="ECO:0000313" key="5">
    <source>
        <dbReference type="Proteomes" id="UP000612585"/>
    </source>
</evidence>
<accession>A0A8J4E025</accession>
<dbReference type="PANTHER" id="PTHR43464:SF19">
    <property type="entry name" value="UBIQUINONE BIOSYNTHESIS O-METHYLTRANSFERASE, MITOCHONDRIAL"/>
    <property type="match status" value="1"/>
</dbReference>
<dbReference type="GO" id="GO:0008168">
    <property type="term" value="F:methyltransferase activity"/>
    <property type="evidence" value="ECO:0007669"/>
    <property type="project" value="UniProtKB-KW"/>
</dbReference>
<proteinExistence type="predicted"/>
<dbReference type="PANTHER" id="PTHR43464">
    <property type="entry name" value="METHYLTRANSFERASE"/>
    <property type="match status" value="1"/>
</dbReference>
<keyword evidence="1 4" id="KW-0489">Methyltransferase</keyword>
<dbReference type="Pfam" id="PF13489">
    <property type="entry name" value="Methyltransf_23"/>
    <property type="match status" value="1"/>
</dbReference>
<name>A0A8J4E025_9ACTN</name>
<evidence type="ECO:0000313" key="4">
    <source>
        <dbReference type="EMBL" id="GIJ56336.1"/>
    </source>
</evidence>
<dbReference type="SUPFAM" id="SSF53335">
    <property type="entry name" value="S-adenosyl-L-methionine-dependent methyltransferases"/>
    <property type="match status" value="1"/>
</dbReference>
<keyword evidence="5" id="KW-1185">Reference proteome</keyword>
<reference evidence="4" key="1">
    <citation type="submission" date="2021-01" db="EMBL/GenBank/DDBJ databases">
        <title>Whole genome shotgun sequence of Virgisporangium aurantiacum NBRC 16421.</title>
        <authorList>
            <person name="Komaki H."/>
            <person name="Tamura T."/>
        </authorList>
    </citation>
    <scope>NUCLEOTIDE SEQUENCE</scope>
    <source>
        <strain evidence="4">NBRC 16421</strain>
    </source>
</reference>
<dbReference type="Proteomes" id="UP000612585">
    <property type="component" value="Unassembled WGS sequence"/>
</dbReference>
<comment type="caution">
    <text evidence="4">The sequence shown here is derived from an EMBL/GenBank/DDBJ whole genome shotgun (WGS) entry which is preliminary data.</text>
</comment>
<dbReference type="InterPro" id="IPR029063">
    <property type="entry name" value="SAM-dependent_MTases_sf"/>
</dbReference>
<sequence length="219" mass="22842">MDAQFWDERYRNHEHMFSGNPNGVLVTEAAGLPPGRALDVGCGEGGDAIWLARRGWRVTAVDISQVALDRAAAAYTAATGGSADGAGADGPAGASGSFGGMVCVRADLTVDAPPAGPFDLVSVHYLPLPRTPDHAALRRLLDTVAPGGTFLFAGHDLAGLPPATELGIDPTGFYQPHEIAALLDDGWTVLVDETRPRTVPAPPGTHHTHDTVLLARRVS</sequence>
<dbReference type="EMBL" id="BOPG01000024">
    <property type="protein sequence ID" value="GIJ56336.1"/>
    <property type="molecule type" value="Genomic_DNA"/>
</dbReference>
<keyword evidence="3" id="KW-0949">S-adenosyl-L-methionine</keyword>
<dbReference type="GO" id="GO:0032259">
    <property type="term" value="P:methylation"/>
    <property type="evidence" value="ECO:0007669"/>
    <property type="project" value="UniProtKB-KW"/>
</dbReference>
<keyword evidence="2" id="KW-0808">Transferase</keyword>
<protein>
    <submittedName>
        <fullName evidence="4">Methyltransferase</fullName>
    </submittedName>
</protein>
<organism evidence="4 5">
    <name type="scientific">Virgisporangium aurantiacum</name>
    <dbReference type="NCBI Taxonomy" id="175570"/>
    <lineage>
        <taxon>Bacteria</taxon>
        <taxon>Bacillati</taxon>
        <taxon>Actinomycetota</taxon>
        <taxon>Actinomycetes</taxon>
        <taxon>Micromonosporales</taxon>
        <taxon>Micromonosporaceae</taxon>
        <taxon>Virgisporangium</taxon>
    </lineage>
</organism>
<dbReference type="RefSeq" id="WP_203994494.1">
    <property type="nucleotide sequence ID" value="NZ_BOPG01000024.1"/>
</dbReference>
<evidence type="ECO:0000256" key="2">
    <source>
        <dbReference type="ARBA" id="ARBA00022679"/>
    </source>
</evidence>
<gene>
    <name evidence="4" type="ORF">Vau01_038520</name>
</gene>